<keyword evidence="1" id="KW-0479">Metal-binding</keyword>
<gene>
    <name evidence="3" type="ORF">SPARVUS_LOCUS13179445</name>
</gene>
<comment type="caution">
    <text evidence="3">The sequence shown here is derived from an EMBL/GenBank/DDBJ whole genome shotgun (WGS) entry which is preliminary data.</text>
</comment>
<name>A0ABN9G3G5_9NEOB</name>
<feature type="binding site" evidence="1">
    <location>
        <position position="28"/>
    </location>
    <ligand>
        <name>Zn(2+)</name>
        <dbReference type="ChEBI" id="CHEBI:29105"/>
        <note>catalytic</note>
    </ligand>
</feature>
<dbReference type="InterPro" id="IPR001590">
    <property type="entry name" value="Peptidase_M12B"/>
</dbReference>
<proteinExistence type="predicted"/>
<dbReference type="EMBL" id="CATNWA010017732">
    <property type="protein sequence ID" value="CAI9602752.1"/>
    <property type="molecule type" value="Genomic_DNA"/>
</dbReference>
<evidence type="ECO:0000313" key="3">
    <source>
        <dbReference type="EMBL" id="CAI9602752.1"/>
    </source>
</evidence>
<dbReference type="PANTHER" id="PTHR13723:SF26">
    <property type="entry name" value="A DISINTEGRIN AND METALLOPROTEINASE WITH THROMBOSPONDIN MOTIFS 10"/>
    <property type="match status" value="1"/>
</dbReference>
<organism evidence="3 4">
    <name type="scientific">Staurois parvus</name>
    <dbReference type="NCBI Taxonomy" id="386267"/>
    <lineage>
        <taxon>Eukaryota</taxon>
        <taxon>Metazoa</taxon>
        <taxon>Chordata</taxon>
        <taxon>Craniata</taxon>
        <taxon>Vertebrata</taxon>
        <taxon>Euteleostomi</taxon>
        <taxon>Amphibia</taxon>
        <taxon>Batrachia</taxon>
        <taxon>Anura</taxon>
        <taxon>Neobatrachia</taxon>
        <taxon>Ranoidea</taxon>
        <taxon>Ranidae</taxon>
        <taxon>Staurois</taxon>
    </lineage>
</organism>
<dbReference type="PROSITE" id="PS50215">
    <property type="entry name" value="ADAM_MEPRO"/>
    <property type="match status" value="1"/>
</dbReference>
<evidence type="ECO:0000313" key="4">
    <source>
        <dbReference type="Proteomes" id="UP001162483"/>
    </source>
</evidence>
<evidence type="ECO:0000256" key="1">
    <source>
        <dbReference type="PROSITE-ProRule" id="PRU00276"/>
    </source>
</evidence>
<accession>A0ABN9G3G5</accession>
<feature type="active site" evidence="1">
    <location>
        <position position="25"/>
    </location>
</feature>
<feature type="domain" description="Peptidase M12B" evidence="2">
    <location>
        <begin position="1"/>
        <end position="68"/>
    </location>
</feature>
<sequence length="68" mass="7234">MCERERSCSINEDIGLATAFTIAHEVGHTFGMNHDGIGNGCGSRGQETAKLMAAHITMKTNPLCVVSL</sequence>
<keyword evidence="4" id="KW-1185">Reference proteome</keyword>
<evidence type="ECO:0000259" key="2">
    <source>
        <dbReference type="PROSITE" id="PS50215"/>
    </source>
</evidence>
<dbReference type="InterPro" id="IPR024079">
    <property type="entry name" value="MetalloPept_cat_dom_sf"/>
</dbReference>
<comment type="caution">
    <text evidence="1">Lacks conserved residue(s) required for the propagation of feature annotation.</text>
</comment>
<reference evidence="3" key="1">
    <citation type="submission" date="2023-05" db="EMBL/GenBank/DDBJ databases">
        <authorList>
            <person name="Stuckert A."/>
        </authorList>
    </citation>
    <scope>NUCLEOTIDE SEQUENCE</scope>
</reference>
<dbReference type="Proteomes" id="UP001162483">
    <property type="component" value="Unassembled WGS sequence"/>
</dbReference>
<dbReference type="Pfam" id="PF01421">
    <property type="entry name" value="Reprolysin"/>
    <property type="match status" value="1"/>
</dbReference>
<feature type="binding site" evidence="1">
    <location>
        <position position="24"/>
    </location>
    <ligand>
        <name>Zn(2+)</name>
        <dbReference type="ChEBI" id="CHEBI:29105"/>
        <note>catalytic</note>
    </ligand>
</feature>
<feature type="binding site" evidence="1">
    <location>
        <position position="34"/>
    </location>
    <ligand>
        <name>Zn(2+)</name>
        <dbReference type="ChEBI" id="CHEBI:29105"/>
        <note>catalytic</note>
    </ligand>
</feature>
<protein>
    <recommendedName>
        <fullName evidence="2">Peptidase M12B domain-containing protein</fullName>
    </recommendedName>
</protein>
<dbReference type="SUPFAM" id="SSF55486">
    <property type="entry name" value="Metalloproteases ('zincins'), catalytic domain"/>
    <property type="match status" value="1"/>
</dbReference>
<dbReference type="InterPro" id="IPR050439">
    <property type="entry name" value="ADAMTS_ADAMTS-like"/>
</dbReference>
<dbReference type="Gene3D" id="3.40.390.10">
    <property type="entry name" value="Collagenase (Catalytic Domain)"/>
    <property type="match status" value="1"/>
</dbReference>
<keyword evidence="1" id="KW-0862">Zinc</keyword>
<dbReference type="PANTHER" id="PTHR13723">
    <property type="entry name" value="ADAMTS A DISINTEGRIN AND METALLOPROTEASE WITH THROMBOSPONDIN MOTIFS PROTEASE"/>
    <property type="match status" value="1"/>
</dbReference>